<dbReference type="Gramene" id="GBG79945">
    <property type="protein sequence ID" value="GBG79945"/>
    <property type="gene ID" value="CBR_g30209"/>
</dbReference>
<dbReference type="Proteomes" id="UP000265515">
    <property type="component" value="Unassembled WGS sequence"/>
</dbReference>
<gene>
    <name evidence="2" type="ORF">CBR_g30209</name>
</gene>
<evidence type="ECO:0000256" key="1">
    <source>
        <dbReference type="SAM" id="MobiDB-lite"/>
    </source>
</evidence>
<accession>A0A388LC94</accession>
<feature type="region of interest" description="Disordered" evidence="1">
    <location>
        <begin position="243"/>
        <end position="271"/>
    </location>
</feature>
<dbReference type="GO" id="GO:0005245">
    <property type="term" value="F:voltage-gated calcium channel activity"/>
    <property type="evidence" value="ECO:0007669"/>
    <property type="project" value="TreeGrafter"/>
</dbReference>
<name>A0A388LC94_CHABU</name>
<proteinExistence type="predicted"/>
<feature type="region of interest" description="Disordered" evidence="1">
    <location>
        <begin position="1"/>
        <end position="129"/>
    </location>
</feature>
<keyword evidence="3" id="KW-1185">Reference proteome</keyword>
<feature type="compositionally biased region" description="Basic and acidic residues" evidence="1">
    <location>
        <begin position="107"/>
        <end position="121"/>
    </location>
</feature>
<feature type="compositionally biased region" description="Polar residues" evidence="1">
    <location>
        <begin position="246"/>
        <end position="263"/>
    </location>
</feature>
<dbReference type="AlphaFoldDB" id="A0A388LC94"/>
<feature type="compositionally biased region" description="Acidic residues" evidence="1">
    <location>
        <begin position="87"/>
        <end position="106"/>
    </location>
</feature>
<dbReference type="GO" id="GO:0005891">
    <property type="term" value="C:voltage-gated calcium channel complex"/>
    <property type="evidence" value="ECO:0007669"/>
    <property type="project" value="TreeGrafter"/>
</dbReference>
<protein>
    <recommendedName>
        <fullName evidence="4">VWFA domain-containing protein</fullName>
    </recommendedName>
</protein>
<dbReference type="PANTHER" id="PTHR10166:SF37">
    <property type="entry name" value="STOLID, ISOFORM H"/>
    <property type="match status" value="1"/>
</dbReference>
<dbReference type="EMBL" id="BFEA01000332">
    <property type="protein sequence ID" value="GBG79945.1"/>
    <property type="molecule type" value="Genomic_DNA"/>
</dbReference>
<comment type="caution">
    <text evidence="2">The sequence shown here is derived from an EMBL/GenBank/DDBJ whole genome shotgun (WGS) entry which is preliminary data.</text>
</comment>
<organism evidence="2 3">
    <name type="scientific">Chara braunii</name>
    <name type="common">Braun's stonewort</name>
    <dbReference type="NCBI Taxonomy" id="69332"/>
    <lineage>
        <taxon>Eukaryota</taxon>
        <taxon>Viridiplantae</taxon>
        <taxon>Streptophyta</taxon>
        <taxon>Charophyceae</taxon>
        <taxon>Charales</taxon>
        <taxon>Characeae</taxon>
        <taxon>Chara</taxon>
    </lineage>
</organism>
<feature type="compositionally biased region" description="Basic and acidic residues" evidence="1">
    <location>
        <begin position="33"/>
        <end position="44"/>
    </location>
</feature>
<evidence type="ECO:0000313" key="2">
    <source>
        <dbReference type="EMBL" id="GBG79945.1"/>
    </source>
</evidence>
<feature type="compositionally biased region" description="Basic residues" evidence="1">
    <location>
        <begin position="13"/>
        <end position="32"/>
    </location>
</feature>
<dbReference type="PANTHER" id="PTHR10166">
    <property type="entry name" value="VOLTAGE-DEPENDENT CALCIUM CHANNEL SUBUNIT ALPHA-2/DELTA-RELATED"/>
    <property type="match status" value="1"/>
</dbReference>
<reference evidence="2 3" key="1">
    <citation type="journal article" date="2018" name="Cell">
        <title>The Chara Genome: Secondary Complexity and Implications for Plant Terrestrialization.</title>
        <authorList>
            <person name="Nishiyama T."/>
            <person name="Sakayama H."/>
            <person name="Vries J.D."/>
            <person name="Buschmann H."/>
            <person name="Saint-Marcoux D."/>
            <person name="Ullrich K.K."/>
            <person name="Haas F.B."/>
            <person name="Vanderstraeten L."/>
            <person name="Becker D."/>
            <person name="Lang D."/>
            <person name="Vosolsobe S."/>
            <person name="Rombauts S."/>
            <person name="Wilhelmsson P.K.I."/>
            <person name="Janitza P."/>
            <person name="Kern R."/>
            <person name="Heyl A."/>
            <person name="Rumpler F."/>
            <person name="Villalobos L.I.A.C."/>
            <person name="Clay J.M."/>
            <person name="Skokan R."/>
            <person name="Toyoda A."/>
            <person name="Suzuki Y."/>
            <person name="Kagoshima H."/>
            <person name="Schijlen E."/>
            <person name="Tajeshwar N."/>
            <person name="Catarino B."/>
            <person name="Hetherington A.J."/>
            <person name="Saltykova A."/>
            <person name="Bonnot C."/>
            <person name="Breuninger H."/>
            <person name="Symeonidi A."/>
            <person name="Radhakrishnan G.V."/>
            <person name="Van Nieuwerburgh F."/>
            <person name="Deforce D."/>
            <person name="Chang C."/>
            <person name="Karol K.G."/>
            <person name="Hedrich R."/>
            <person name="Ulvskov P."/>
            <person name="Glockner G."/>
            <person name="Delwiche C.F."/>
            <person name="Petrasek J."/>
            <person name="Van de Peer Y."/>
            <person name="Friml J."/>
            <person name="Beilby M."/>
            <person name="Dolan L."/>
            <person name="Kohara Y."/>
            <person name="Sugano S."/>
            <person name="Fujiyama A."/>
            <person name="Delaux P.-M."/>
            <person name="Quint M."/>
            <person name="TheiBen G."/>
            <person name="Hagemann M."/>
            <person name="Harholt J."/>
            <person name="Dunand C."/>
            <person name="Zachgo S."/>
            <person name="Langdale J."/>
            <person name="Maumus F."/>
            <person name="Straeten D.V.D."/>
            <person name="Gould S.B."/>
            <person name="Rensing S.A."/>
        </authorList>
    </citation>
    <scope>NUCLEOTIDE SEQUENCE [LARGE SCALE GENOMIC DNA]</scope>
    <source>
        <strain evidence="2 3">S276</strain>
    </source>
</reference>
<dbReference type="InterPro" id="IPR051173">
    <property type="entry name" value="Ca_channel_alpha-2/delta"/>
</dbReference>
<evidence type="ECO:0008006" key="4">
    <source>
        <dbReference type="Google" id="ProtNLM"/>
    </source>
</evidence>
<sequence>MGIWQGEGDMERRRRMSMRRTTRIARTTRRSRRDGGGEEMDGGKRGRAGGGRVGGEDMDAEEGEDTRKGRRRGGMEDEEVRGGGGDKEDEEGQDEEDEQEEEEEEEETKRRREEETWRMREGEEEQDAKELARFTTDLESAIRDLIREYHDVFPPHFSYCGIPAMRGVEHSIQFVPDYRNVVDEYGKRSFPLDCAPYDPRLRPWFRQMYSPPKKVSILVHGPGRMSEPLKSMKNSETVVRKLQDVPGSQSNVGSYDEPQSSNENETDPYAFKNPENLEQANWETELDSLKGRTDDQSEPETGLDALKELLFTLRKTFYDGDSVSLTTESHLQFGNTGQNIRFRTSTFGEASVLRLQLDPSSPIGDFAEGVRAALDPLTRHSKEHLAVLLVFTQGPINVDAAASVIAEHNKRSLSITGRPVSVFLYGVDIQDEATFANMTKLAELVNGIARNIGLADPLLGIYAYFDYLARSFVGHPPTWARLYADAFRKAEVTTLMKHVFDPQGRVLGIVGLDLKSPSVAQQIVGNNTKAPPPISVFNPRDTLQLPSCTTPCEDSQPSFTCGGAESKQPLETNDVLCPKVTSKDAESRVCCGASCFEQNSAGRVWKCCVRENFMLQVTVTLVVITLLSKPGPFLRRQHLIDGGGYQ</sequence>
<evidence type="ECO:0000313" key="3">
    <source>
        <dbReference type="Proteomes" id="UP000265515"/>
    </source>
</evidence>